<evidence type="ECO:0000256" key="3">
    <source>
        <dbReference type="ARBA" id="ARBA00022630"/>
    </source>
</evidence>
<dbReference type="SUPFAM" id="SSF48403">
    <property type="entry name" value="Ankyrin repeat"/>
    <property type="match status" value="1"/>
</dbReference>
<dbReference type="SUPFAM" id="SSF69000">
    <property type="entry name" value="FAD-dependent thiol oxidase"/>
    <property type="match status" value="1"/>
</dbReference>
<dbReference type="Pfam" id="PF04777">
    <property type="entry name" value="Evr1_Alr"/>
    <property type="match status" value="1"/>
</dbReference>
<dbReference type="PANTHER" id="PTHR12645">
    <property type="entry name" value="ALR/ERV"/>
    <property type="match status" value="1"/>
</dbReference>
<dbReference type="InterPro" id="IPR036770">
    <property type="entry name" value="Ankyrin_rpt-contain_sf"/>
</dbReference>
<dbReference type="Proteomes" id="UP001058974">
    <property type="component" value="Chromosome 1"/>
</dbReference>
<dbReference type="InterPro" id="IPR002110">
    <property type="entry name" value="Ankyrin_rpt"/>
</dbReference>
<feature type="domain" description="ERV/ALR sulfhydryl oxidase" evidence="9">
    <location>
        <begin position="116"/>
        <end position="217"/>
    </location>
</feature>
<dbReference type="GO" id="GO:0005886">
    <property type="term" value="C:plasma membrane"/>
    <property type="evidence" value="ECO:0007669"/>
    <property type="project" value="UniProtKB-SubCell"/>
</dbReference>
<accession>A0A9D5GXD1</accession>
<dbReference type="GO" id="GO:0005739">
    <property type="term" value="C:mitochondrion"/>
    <property type="evidence" value="ECO:0007669"/>
    <property type="project" value="TreeGrafter"/>
</dbReference>
<comment type="subcellular location">
    <subcellularLocation>
        <location evidence="2">Cell membrane</location>
        <topology evidence="2">Peripheral membrane protein</topology>
        <orientation evidence="2">Cytoplasmic side</orientation>
    </subcellularLocation>
</comment>
<feature type="repeat" description="ANK" evidence="7">
    <location>
        <begin position="31"/>
        <end position="63"/>
    </location>
</feature>
<gene>
    <name evidence="10" type="ORF">KIW84_012873</name>
</gene>
<dbReference type="Gene3D" id="1.25.40.20">
    <property type="entry name" value="Ankyrin repeat-containing domain"/>
    <property type="match status" value="2"/>
</dbReference>
<evidence type="ECO:0000256" key="2">
    <source>
        <dbReference type="ARBA" id="ARBA00004413"/>
    </source>
</evidence>
<dbReference type="InterPro" id="IPR017905">
    <property type="entry name" value="ERV/ALR_sulphydryl_oxidase"/>
</dbReference>
<evidence type="ECO:0000256" key="5">
    <source>
        <dbReference type="ARBA" id="ARBA00023002"/>
    </source>
</evidence>
<organism evidence="10 11">
    <name type="scientific">Pisum sativum</name>
    <name type="common">Garden pea</name>
    <name type="synonym">Lathyrus oleraceus</name>
    <dbReference type="NCBI Taxonomy" id="3888"/>
    <lineage>
        <taxon>Eukaryota</taxon>
        <taxon>Viridiplantae</taxon>
        <taxon>Streptophyta</taxon>
        <taxon>Embryophyta</taxon>
        <taxon>Tracheophyta</taxon>
        <taxon>Spermatophyta</taxon>
        <taxon>Magnoliopsida</taxon>
        <taxon>eudicotyledons</taxon>
        <taxon>Gunneridae</taxon>
        <taxon>Pentapetalae</taxon>
        <taxon>rosids</taxon>
        <taxon>fabids</taxon>
        <taxon>Fabales</taxon>
        <taxon>Fabaceae</taxon>
        <taxon>Papilionoideae</taxon>
        <taxon>50 kb inversion clade</taxon>
        <taxon>NPAAA clade</taxon>
        <taxon>Hologalegina</taxon>
        <taxon>IRL clade</taxon>
        <taxon>Fabeae</taxon>
        <taxon>Lathyrus</taxon>
    </lineage>
</organism>
<proteinExistence type="predicted"/>
<dbReference type="PROSITE" id="PS50088">
    <property type="entry name" value="ANK_REPEAT"/>
    <property type="match status" value="1"/>
</dbReference>
<dbReference type="InterPro" id="IPR039799">
    <property type="entry name" value="ALR/ERV"/>
</dbReference>
<dbReference type="PANTHER" id="PTHR12645:SF0">
    <property type="entry name" value="FAD-LINKED SULFHYDRYL OXIDASE ALR"/>
    <property type="match status" value="1"/>
</dbReference>
<dbReference type="GO" id="GO:0016971">
    <property type="term" value="F:flavin-dependent sulfhydryl oxidase activity"/>
    <property type="evidence" value="ECO:0007669"/>
    <property type="project" value="InterPro"/>
</dbReference>
<evidence type="ECO:0000256" key="6">
    <source>
        <dbReference type="ARBA" id="ARBA00023157"/>
    </source>
</evidence>
<evidence type="ECO:0000256" key="4">
    <source>
        <dbReference type="ARBA" id="ARBA00022827"/>
    </source>
</evidence>
<evidence type="ECO:0000256" key="7">
    <source>
        <dbReference type="PROSITE-ProRule" id="PRU00023"/>
    </source>
</evidence>
<dbReference type="GO" id="GO:0050660">
    <property type="term" value="F:flavin adenine dinucleotide binding"/>
    <property type="evidence" value="ECO:0007669"/>
    <property type="project" value="TreeGrafter"/>
</dbReference>
<comment type="caution">
    <text evidence="10">The sequence shown here is derived from an EMBL/GenBank/DDBJ whole genome shotgun (WGS) entry which is preliminary data.</text>
</comment>
<dbReference type="InterPro" id="IPR036774">
    <property type="entry name" value="ERV/ALR_sulphydryl_oxid_sf"/>
</dbReference>
<keyword evidence="4 8" id="KW-0274">FAD</keyword>
<comment type="cofactor">
    <cofactor evidence="1 8">
        <name>FAD</name>
        <dbReference type="ChEBI" id="CHEBI:57692"/>
    </cofactor>
</comment>
<name>A0A9D5GXD1_PEA</name>
<sequence length="344" mass="38756">MVSAAWDGDLVEAKMLLEFNPSFAKYSTFGGLNSPLHFAASKGHNEIVALLLEKGADMNSRDYCGQTALMQACRHGHWEVVQTLMLYRCNVMKADYLSGRTALHFAAVSGRVRCIRLVVADFVPSAPYETLHACVDADYPDNPIRQQQKDVKELVQILSRMYPCSECANHFKEVLRSNPVQSGSHAEFSQWLCHVHNVVNRSIGKPISCIEKYKDGLVLPDLRDSVMTALDIYGVRVDLVTPGEVMAGYGWSTEQSPEIPRNKTAILWASYVLPLFKNINTATYQNYMNNRISALSRLAHMPSDASMERPLQRSRQNKCGTFWGPNRIFSQGYIEFYYDTGHAE</sequence>
<dbReference type="PROSITE" id="PS51324">
    <property type="entry name" value="ERV_ALR"/>
    <property type="match status" value="1"/>
</dbReference>
<keyword evidence="3 8" id="KW-0285">Flavoprotein</keyword>
<keyword evidence="11" id="KW-1185">Reference proteome</keyword>
<evidence type="ECO:0000256" key="8">
    <source>
        <dbReference type="RuleBase" id="RU371123"/>
    </source>
</evidence>
<dbReference type="AlphaFoldDB" id="A0A9D5GXD1"/>
<dbReference type="Gene3D" id="1.20.120.310">
    <property type="entry name" value="ERV/ALR sulfhydryl oxidase domain"/>
    <property type="match status" value="1"/>
</dbReference>
<keyword evidence="5 8" id="KW-0560">Oxidoreductase</keyword>
<keyword evidence="7" id="KW-0040">ANK repeat</keyword>
<dbReference type="Pfam" id="PF12796">
    <property type="entry name" value="Ank_2"/>
    <property type="match status" value="1"/>
</dbReference>
<dbReference type="PROSITE" id="PS50297">
    <property type="entry name" value="ANK_REP_REGION"/>
    <property type="match status" value="1"/>
</dbReference>
<keyword evidence="6" id="KW-1015">Disulfide bond</keyword>
<evidence type="ECO:0000313" key="10">
    <source>
        <dbReference type="EMBL" id="KAI5444409.1"/>
    </source>
</evidence>
<dbReference type="SMART" id="SM00248">
    <property type="entry name" value="ANK"/>
    <property type="match status" value="3"/>
</dbReference>
<evidence type="ECO:0000256" key="1">
    <source>
        <dbReference type="ARBA" id="ARBA00001974"/>
    </source>
</evidence>
<dbReference type="Gramene" id="Psat01G0287300-T1">
    <property type="protein sequence ID" value="KAI5444409.1"/>
    <property type="gene ID" value="KIW84_012873"/>
</dbReference>
<dbReference type="EC" id="1.8.3.2" evidence="8"/>
<protein>
    <recommendedName>
        <fullName evidence="8">Sulfhydryl oxidase</fullName>
        <ecNumber evidence="8">1.8.3.2</ecNumber>
    </recommendedName>
</protein>
<evidence type="ECO:0000313" key="11">
    <source>
        <dbReference type="Proteomes" id="UP001058974"/>
    </source>
</evidence>
<comment type="catalytic activity">
    <reaction evidence="8">
        <text>2 R'C(R)SH + O2 = R'C(R)S-S(R)CR' + H2O2</text>
        <dbReference type="Rhea" id="RHEA:17357"/>
        <dbReference type="ChEBI" id="CHEBI:15379"/>
        <dbReference type="ChEBI" id="CHEBI:16240"/>
        <dbReference type="ChEBI" id="CHEBI:16520"/>
        <dbReference type="ChEBI" id="CHEBI:17412"/>
        <dbReference type="EC" id="1.8.3.2"/>
    </reaction>
</comment>
<reference evidence="10 11" key="1">
    <citation type="journal article" date="2022" name="Nat. Genet.">
        <title>Improved pea reference genome and pan-genome highlight genomic features and evolutionary characteristics.</title>
        <authorList>
            <person name="Yang T."/>
            <person name="Liu R."/>
            <person name="Luo Y."/>
            <person name="Hu S."/>
            <person name="Wang D."/>
            <person name="Wang C."/>
            <person name="Pandey M.K."/>
            <person name="Ge S."/>
            <person name="Xu Q."/>
            <person name="Li N."/>
            <person name="Li G."/>
            <person name="Huang Y."/>
            <person name="Saxena R.K."/>
            <person name="Ji Y."/>
            <person name="Li M."/>
            <person name="Yan X."/>
            <person name="He Y."/>
            <person name="Liu Y."/>
            <person name="Wang X."/>
            <person name="Xiang C."/>
            <person name="Varshney R.K."/>
            <person name="Ding H."/>
            <person name="Gao S."/>
            <person name="Zong X."/>
        </authorList>
    </citation>
    <scope>NUCLEOTIDE SEQUENCE [LARGE SCALE GENOMIC DNA]</scope>
    <source>
        <strain evidence="10 11">cv. Zhongwan 6</strain>
    </source>
</reference>
<evidence type="ECO:0000259" key="9">
    <source>
        <dbReference type="PROSITE" id="PS51324"/>
    </source>
</evidence>
<dbReference type="EMBL" id="JAMSHJ010000001">
    <property type="protein sequence ID" value="KAI5444409.1"/>
    <property type="molecule type" value="Genomic_DNA"/>
</dbReference>